<dbReference type="AlphaFoldDB" id="A0A2N3HQI1"/>
<accession>A0A2N3HQI1</accession>
<gene>
    <name evidence="2" type="ORF">BZG01_21135</name>
</gene>
<dbReference type="GO" id="GO:0003677">
    <property type="term" value="F:DNA binding"/>
    <property type="evidence" value="ECO:0007669"/>
    <property type="project" value="InterPro"/>
</dbReference>
<name>A0A2N3HQI1_9BACT</name>
<organism evidence="2 3">
    <name type="scientific">Labilibaculum manganireducens</name>
    <dbReference type="NCBI Taxonomy" id="1940525"/>
    <lineage>
        <taxon>Bacteria</taxon>
        <taxon>Pseudomonadati</taxon>
        <taxon>Bacteroidota</taxon>
        <taxon>Bacteroidia</taxon>
        <taxon>Marinilabiliales</taxon>
        <taxon>Marinifilaceae</taxon>
        <taxon>Labilibaculum</taxon>
    </lineage>
</organism>
<dbReference type="Pfam" id="PF04986">
    <property type="entry name" value="Y2_Tnp"/>
    <property type="match status" value="1"/>
</dbReference>
<dbReference type="PANTHER" id="PTHR37023:SF1">
    <property type="entry name" value="ISSOD25 TRANSPOSASE TNPA_ISSOD25"/>
    <property type="match status" value="1"/>
</dbReference>
<sequence>MAVFMRVSAVLSRAKFGCGLTRNSAAELPTSHTRTVEQKQLNIPEHFQWNRIKNVLYKTSWNVNIEKPMAGIQAVVKYLGGYTNRVAISNSRITSVENRKVYFRYKDRKRLVSKTMQLNTMEFIRRFMLHVLPHNFYKIRYYGILSSANSKTKKEQIAALMETCVPIPEYEGLSAIEVYSLLTG</sequence>
<evidence type="ECO:0000259" key="1">
    <source>
        <dbReference type="Pfam" id="PF04986"/>
    </source>
</evidence>
<keyword evidence="3" id="KW-1185">Reference proteome</keyword>
<evidence type="ECO:0000313" key="2">
    <source>
        <dbReference type="EMBL" id="PKQ60299.1"/>
    </source>
</evidence>
<dbReference type="Proteomes" id="UP000233618">
    <property type="component" value="Unassembled WGS sequence"/>
</dbReference>
<dbReference type="GO" id="GO:0004803">
    <property type="term" value="F:transposase activity"/>
    <property type="evidence" value="ECO:0007669"/>
    <property type="project" value="InterPro"/>
</dbReference>
<feature type="domain" description="Transposase IS801/IS1294" evidence="1">
    <location>
        <begin position="28"/>
        <end position="149"/>
    </location>
</feature>
<dbReference type="EMBL" id="MVDE01000072">
    <property type="protein sequence ID" value="PKQ60299.1"/>
    <property type="molecule type" value="Genomic_DNA"/>
</dbReference>
<evidence type="ECO:0000313" key="3">
    <source>
        <dbReference type="Proteomes" id="UP000233618"/>
    </source>
</evidence>
<proteinExistence type="predicted"/>
<reference evidence="2 3" key="1">
    <citation type="journal article" date="2017" name="Front. Microbiol.">
        <title>Labilibaculum manganireducens gen. nov., sp. nov. and Labilibaculum filiforme sp. nov., Novel Bacteroidetes Isolated from Subsurface Sediments of the Baltic Sea.</title>
        <authorList>
            <person name="Vandieken V."/>
            <person name="Marshall I.P."/>
            <person name="Niemann H."/>
            <person name="Engelen B."/>
            <person name="Cypionka H."/>
        </authorList>
    </citation>
    <scope>NUCLEOTIDE SEQUENCE [LARGE SCALE GENOMIC DNA]</scope>
    <source>
        <strain evidence="2 3">59.10-2M</strain>
    </source>
</reference>
<dbReference type="InterPro" id="IPR007069">
    <property type="entry name" value="Transposase_32"/>
</dbReference>
<protein>
    <recommendedName>
        <fullName evidence="1">Transposase IS801/IS1294 domain-containing protein</fullName>
    </recommendedName>
</protein>
<dbReference type="GO" id="GO:0006313">
    <property type="term" value="P:DNA transposition"/>
    <property type="evidence" value="ECO:0007669"/>
    <property type="project" value="InterPro"/>
</dbReference>
<comment type="caution">
    <text evidence="2">The sequence shown here is derived from an EMBL/GenBank/DDBJ whole genome shotgun (WGS) entry which is preliminary data.</text>
</comment>
<dbReference type="PANTHER" id="PTHR37023">
    <property type="entry name" value="TRANSPOSASE"/>
    <property type="match status" value="1"/>
</dbReference>
<feature type="non-terminal residue" evidence="2">
    <location>
        <position position="184"/>
    </location>
</feature>